<sequence>MSAKVRVHWPDGAICGICFTEATHTYGVCPGCGDQRLLPGRDERGKPICRDCARITTDMTCKKCGVEAERFRKGNCARCVVEDDLTKLLKPATPPDLRIKRLIQALVESQRPESIYTWMRGVRAKELLRMIGDRELDLTPDAFDALPRSHAVDHMREILIHNRLMVAPTDRYLAIFESWVDARLRELQPHAEVASILEQYARWHHLNRLRGRVGVANMDIACRNARQQITEAGKFLVWVEQDRRRTVTTFCQEDIDAYLDDAVTTRFHIKHFIGWFARGRGGSRKLYVPPRRAITLPTLTQTQRIQAIRNAIEFNQVAVSTRVAALIHLLWATPLTRIVRLTIEQIELRPEVMLIRLGANPSEIPELLTPLFWRQLDDREGLTTNTGTDWLFPGYRAGQHISVPTLQQRLATLGIDPQRTRNTTLKQLTALIDVKSLSDLLGYSPKTLAQRAERAGSHMARYVDAKHRLHPS</sequence>
<organism evidence="1 2">
    <name type="scientific">Agromyces ramosus</name>
    <dbReference type="NCBI Taxonomy" id="33879"/>
    <lineage>
        <taxon>Bacteria</taxon>
        <taxon>Bacillati</taxon>
        <taxon>Actinomycetota</taxon>
        <taxon>Actinomycetes</taxon>
        <taxon>Micrococcales</taxon>
        <taxon>Microbacteriaceae</taxon>
        <taxon>Agromyces</taxon>
    </lineage>
</organism>
<protein>
    <recommendedName>
        <fullName evidence="3">Site-specific recombinase XerD</fullName>
    </recommendedName>
</protein>
<accession>A0ABU0RDB0</accession>
<reference evidence="1 2" key="1">
    <citation type="submission" date="2023-07" db="EMBL/GenBank/DDBJ databases">
        <title>Comparative genomics of wheat-associated soil bacteria to identify genetic determinants of phenazine resistance.</title>
        <authorList>
            <person name="Mouncey N."/>
        </authorList>
    </citation>
    <scope>NUCLEOTIDE SEQUENCE [LARGE SCALE GENOMIC DNA]</scope>
    <source>
        <strain evidence="1 2">V3I3</strain>
    </source>
</reference>
<dbReference type="SUPFAM" id="SSF56349">
    <property type="entry name" value="DNA breaking-rejoining enzymes"/>
    <property type="match status" value="1"/>
</dbReference>
<dbReference type="Proteomes" id="UP001239083">
    <property type="component" value="Unassembled WGS sequence"/>
</dbReference>
<gene>
    <name evidence="1" type="ORF">QFZ26_003611</name>
</gene>
<evidence type="ECO:0000313" key="1">
    <source>
        <dbReference type="EMBL" id="MDQ0896056.1"/>
    </source>
</evidence>
<name>A0ABU0RDB0_9MICO</name>
<evidence type="ECO:0008006" key="3">
    <source>
        <dbReference type="Google" id="ProtNLM"/>
    </source>
</evidence>
<evidence type="ECO:0000313" key="2">
    <source>
        <dbReference type="Proteomes" id="UP001239083"/>
    </source>
</evidence>
<proteinExistence type="predicted"/>
<comment type="caution">
    <text evidence="1">The sequence shown here is derived from an EMBL/GenBank/DDBJ whole genome shotgun (WGS) entry which is preliminary data.</text>
</comment>
<dbReference type="InterPro" id="IPR011010">
    <property type="entry name" value="DNA_brk_join_enz"/>
</dbReference>
<keyword evidence="2" id="KW-1185">Reference proteome</keyword>
<dbReference type="EMBL" id="JAUSYY010000001">
    <property type="protein sequence ID" value="MDQ0896056.1"/>
    <property type="molecule type" value="Genomic_DNA"/>
</dbReference>
<dbReference type="RefSeq" id="WP_307044643.1">
    <property type="nucleotide sequence ID" value="NZ_JAUSYY010000001.1"/>
</dbReference>